<sequence length="235" mass="27408">MYISLSILVNKRIGPVKQQNLLLAQKKRMRTSTWNYRIFGSIINKNQSTPTIYVNWSVYNMFEGVSVYQLEMLSYNDTEDAKDDYAAWKLLKEITSIETTGTFPFFITNEEIVSLISFLPNGKQSKMELLYRGSMHVFEANAFHNKCDRQGPTLTIVQTTHNYVFGGYTSLQLWSSKWVTQIYTITQHFYFCYEVAMLSLPKNLGSNKKKKSSQLRSRETMECFGKKNKKNWNIV</sequence>
<evidence type="ECO:0000313" key="2">
    <source>
        <dbReference type="EMBL" id="ETO34253.1"/>
    </source>
</evidence>
<dbReference type="EMBL" id="ASPP01002729">
    <property type="protein sequence ID" value="ETO34253.1"/>
    <property type="molecule type" value="Genomic_DNA"/>
</dbReference>
<evidence type="ECO:0000313" key="3">
    <source>
        <dbReference type="Proteomes" id="UP000023152"/>
    </source>
</evidence>
<name>X6P812_RETFI</name>
<dbReference type="Proteomes" id="UP000023152">
    <property type="component" value="Unassembled WGS sequence"/>
</dbReference>
<protein>
    <recommendedName>
        <fullName evidence="1">TLDc domain-containing protein</fullName>
    </recommendedName>
</protein>
<evidence type="ECO:0000259" key="1">
    <source>
        <dbReference type="PROSITE" id="PS51886"/>
    </source>
</evidence>
<accession>X6P812</accession>
<proteinExistence type="predicted"/>
<feature type="domain" description="TLDc" evidence="1">
    <location>
        <begin position="105"/>
        <end position="235"/>
    </location>
</feature>
<gene>
    <name evidence="2" type="ORF">RFI_02841</name>
</gene>
<comment type="caution">
    <text evidence="2">The sequence shown here is derived from an EMBL/GenBank/DDBJ whole genome shotgun (WGS) entry which is preliminary data.</text>
</comment>
<dbReference type="PROSITE" id="PS51886">
    <property type="entry name" value="TLDC"/>
    <property type="match status" value="1"/>
</dbReference>
<organism evidence="2 3">
    <name type="scientific">Reticulomyxa filosa</name>
    <dbReference type="NCBI Taxonomy" id="46433"/>
    <lineage>
        <taxon>Eukaryota</taxon>
        <taxon>Sar</taxon>
        <taxon>Rhizaria</taxon>
        <taxon>Retaria</taxon>
        <taxon>Foraminifera</taxon>
        <taxon>Monothalamids</taxon>
        <taxon>Reticulomyxidae</taxon>
        <taxon>Reticulomyxa</taxon>
    </lineage>
</organism>
<dbReference type="Pfam" id="PF07534">
    <property type="entry name" value="TLD"/>
    <property type="match status" value="1"/>
</dbReference>
<dbReference type="OrthoDB" id="10001977at2759"/>
<reference evidence="2 3" key="1">
    <citation type="journal article" date="2013" name="Curr. Biol.">
        <title>The Genome of the Foraminiferan Reticulomyxa filosa.</title>
        <authorList>
            <person name="Glockner G."/>
            <person name="Hulsmann N."/>
            <person name="Schleicher M."/>
            <person name="Noegel A.A."/>
            <person name="Eichinger L."/>
            <person name="Gallinger C."/>
            <person name="Pawlowski J."/>
            <person name="Sierra R."/>
            <person name="Euteneuer U."/>
            <person name="Pillet L."/>
            <person name="Moustafa A."/>
            <person name="Platzer M."/>
            <person name="Groth M."/>
            <person name="Szafranski K."/>
            <person name="Schliwa M."/>
        </authorList>
    </citation>
    <scope>NUCLEOTIDE SEQUENCE [LARGE SCALE GENOMIC DNA]</scope>
</reference>
<dbReference type="AlphaFoldDB" id="X6P812"/>
<keyword evidence="3" id="KW-1185">Reference proteome</keyword>
<dbReference type="InterPro" id="IPR006571">
    <property type="entry name" value="TLDc_dom"/>
</dbReference>